<dbReference type="InterPro" id="IPR003386">
    <property type="entry name" value="LACT/PDAT_acylTrfase"/>
</dbReference>
<organism evidence="2 3">
    <name type="scientific">Tritrichomonas musculus</name>
    <dbReference type="NCBI Taxonomy" id="1915356"/>
    <lineage>
        <taxon>Eukaryota</taxon>
        <taxon>Metamonada</taxon>
        <taxon>Parabasalia</taxon>
        <taxon>Tritrichomonadida</taxon>
        <taxon>Tritrichomonadidae</taxon>
        <taxon>Tritrichomonas</taxon>
    </lineage>
</organism>
<keyword evidence="1" id="KW-0472">Membrane</keyword>
<evidence type="ECO:0000313" key="2">
    <source>
        <dbReference type="EMBL" id="KAK8891531.1"/>
    </source>
</evidence>
<evidence type="ECO:0000256" key="1">
    <source>
        <dbReference type="SAM" id="Phobius"/>
    </source>
</evidence>
<dbReference type="InterPro" id="IPR029058">
    <property type="entry name" value="AB_hydrolase_fold"/>
</dbReference>
<evidence type="ECO:0000313" key="3">
    <source>
        <dbReference type="Proteomes" id="UP001470230"/>
    </source>
</evidence>
<dbReference type="Gene3D" id="3.40.50.1820">
    <property type="entry name" value="alpha/beta hydrolase"/>
    <property type="match status" value="1"/>
</dbReference>
<feature type="transmembrane region" description="Helical" evidence="1">
    <location>
        <begin position="367"/>
        <end position="389"/>
    </location>
</feature>
<gene>
    <name evidence="2" type="ORF">M9Y10_028743</name>
</gene>
<reference evidence="2 3" key="1">
    <citation type="submission" date="2024-04" db="EMBL/GenBank/DDBJ databases">
        <title>Tritrichomonas musculus Genome.</title>
        <authorList>
            <person name="Alves-Ferreira E."/>
            <person name="Grigg M."/>
            <person name="Lorenzi H."/>
            <person name="Galac M."/>
        </authorList>
    </citation>
    <scope>NUCLEOTIDE SEQUENCE [LARGE SCALE GENOMIC DNA]</scope>
    <source>
        <strain evidence="2 3">EAF2021</strain>
    </source>
</reference>
<keyword evidence="1" id="KW-0812">Transmembrane</keyword>
<dbReference type="EMBL" id="JAPFFF010000004">
    <property type="protein sequence ID" value="KAK8891531.1"/>
    <property type="molecule type" value="Genomic_DNA"/>
</dbReference>
<dbReference type="PANTHER" id="PTHR11440">
    <property type="entry name" value="LECITHIN-CHOLESTEROL ACYLTRANSFERASE-RELATED"/>
    <property type="match status" value="1"/>
</dbReference>
<sequence>MIFFLLYLINSEKPLFFAPGFSTSELYATITKPENFPKCNGTFNHTPIVRTKDVTNECRDSLIDTIYNESTGELTHPDGVIIETDPIQKTDHEDFLKGLNNTYEVPYDWTLFFPGTMQVFESLKQAIEQNYANTKEKAILAGYSMGTNFMRYFTTEYNTRDWVKKHIDGILFIAPGIGGTFTSIIFVATQNVFMVTGPSARHMPSQWAMFPNFPLYKGCIEDGDNKIDCSDAYEYMKKAGDTDEVTDAIYKKMQPYLSKELPDPGVRTGFIMNSGLQGTCGAKRLDNGSFVGIHCPADGSLETRSAKHACSTWENVQCYDYMKNDEAYNHGGIGNQPFTNELVLRFYNNEEFPKDDGDGWFSGTTKWIIIGCAAAVALIVVVVIVVCVVKKKKNGNEPINVSLIDQQN</sequence>
<keyword evidence="3" id="KW-1185">Reference proteome</keyword>
<proteinExistence type="predicted"/>
<dbReference type="Pfam" id="PF02450">
    <property type="entry name" value="LCAT"/>
    <property type="match status" value="1"/>
</dbReference>
<accession>A0ABR2KLB6</accession>
<protein>
    <submittedName>
        <fullName evidence="2">Uncharacterized protein</fullName>
    </submittedName>
</protein>
<dbReference type="Proteomes" id="UP001470230">
    <property type="component" value="Unassembled WGS sequence"/>
</dbReference>
<keyword evidence="1" id="KW-1133">Transmembrane helix</keyword>
<comment type="caution">
    <text evidence="2">The sequence shown here is derived from an EMBL/GenBank/DDBJ whole genome shotgun (WGS) entry which is preliminary data.</text>
</comment>
<name>A0ABR2KLB6_9EUKA</name>
<dbReference type="SUPFAM" id="SSF53474">
    <property type="entry name" value="alpha/beta-Hydrolases"/>
    <property type="match status" value="1"/>
</dbReference>